<dbReference type="GO" id="GO:0005524">
    <property type="term" value="F:ATP binding"/>
    <property type="evidence" value="ECO:0007669"/>
    <property type="project" value="InterPro"/>
</dbReference>
<dbReference type="Gene3D" id="3.40.50.300">
    <property type="entry name" value="P-loop containing nucleotide triphosphate hydrolases"/>
    <property type="match status" value="1"/>
</dbReference>
<dbReference type="SUPFAM" id="SSF52540">
    <property type="entry name" value="P-loop containing nucleoside triphosphate hydrolases"/>
    <property type="match status" value="1"/>
</dbReference>
<evidence type="ECO:0000259" key="1">
    <source>
        <dbReference type="Pfam" id="PF13304"/>
    </source>
</evidence>
<feature type="domain" description="ATPase AAA-type core" evidence="1">
    <location>
        <begin position="25"/>
        <end position="340"/>
    </location>
</feature>
<gene>
    <name evidence="2" type="ORF">OMM_00783</name>
</gene>
<dbReference type="AlphaFoldDB" id="A0A1V1PFX8"/>
<name>A0A1V1PFX8_9BACT</name>
<protein>
    <submittedName>
        <fullName evidence="2">SMC domain-containing protein</fullName>
    </submittedName>
</protein>
<dbReference type="PANTHER" id="PTHR40396">
    <property type="entry name" value="ATPASE-LIKE PROTEIN"/>
    <property type="match status" value="1"/>
</dbReference>
<evidence type="ECO:0000313" key="3">
    <source>
        <dbReference type="Proteomes" id="UP000189670"/>
    </source>
</evidence>
<dbReference type="PIRSF" id="PIRSF029347">
    <property type="entry name" value="RecF"/>
    <property type="match status" value="1"/>
</dbReference>
<evidence type="ECO:0000313" key="2">
    <source>
        <dbReference type="EMBL" id="ETR73663.1"/>
    </source>
</evidence>
<dbReference type="Pfam" id="PF13304">
    <property type="entry name" value="AAA_21"/>
    <property type="match status" value="1"/>
</dbReference>
<dbReference type="EMBL" id="ATBP01000045">
    <property type="protein sequence ID" value="ETR73663.1"/>
    <property type="molecule type" value="Genomic_DNA"/>
</dbReference>
<accession>A0A1V1PFX8</accession>
<comment type="caution">
    <text evidence="2">The sequence shown here is derived from an EMBL/GenBank/DDBJ whole genome shotgun (WGS) entry which is preliminary data.</text>
</comment>
<sequence length="402" mass="46798">MKINKIHLKNFKAFKNITMQNLPRLSVIVGANGTGKSSLLQVFAFLKESFLSNLNNAFNKIAGSNGILEARSRNVTENIEIELQFLKNNNSEIITYFLSISDHKGIAFIEREILKYQDKNSNTPLYLLDFSKGQGHFVINETDSIKNINSLKMEKQRLKSDDILALKVVAQLERFPIAMCVGSFIENWHISNLNIHYTRLDKEIGYARHLSRDGSNLPLVTEYLYKQHPQIFKTILLKLSERIPGIEKVEAKTTEDRRVIIRFKDRFFEDPFLAHDISDGTIKMFAYLILLYDPKPHSLLCVEEPENQLYPKLLWELAEEFRTYTIRGGQVFVSTHAPDFLNAIELDEVFWLVKKMVTHQSIGLKMMNNYRHLWQMEIKWVIYGNRAFLKELIINENAIFFS</sequence>
<organism evidence="2 3">
    <name type="scientific">Candidatus Magnetoglobus multicellularis str. Araruama</name>
    <dbReference type="NCBI Taxonomy" id="890399"/>
    <lineage>
        <taxon>Bacteria</taxon>
        <taxon>Pseudomonadati</taxon>
        <taxon>Thermodesulfobacteriota</taxon>
        <taxon>Desulfobacteria</taxon>
        <taxon>Desulfobacterales</taxon>
        <taxon>Desulfobacteraceae</taxon>
        <taxon>Candidatus Magnetoglobus</taxon>
    </lineage>
</organism>
<dbReference type="InterPro" id="IPR027417">
    <property type="entry name" value="P-loop_NTPase"/>
</dbReference>
<dbReference type="InterPro" id="IPR014555">
    <property type="entry name" value="RecF-like"/>
</dbReference>
<reference evidence="3" key="1">
    <citation type="submission" date="2012-11" db="EMBL/GenBank/DDBJ databases">
        <authorList>
            <person name="Lucero-Rivera Y.E."/>
            <person name="Tovar-Ramirez D."/>
        </authorList>
    </citation>
    <scope>NUCLEOTIDE SEQUENCE [LARGE SCALE GENOMIC DNA]</scope>
    <source>
        <strain evidence="3">Araruama</strain>
    </source>
</reference>
<proteinExistence type="predicted"/>
<dbReference type="GO" id="GO:0016887">
    <property type="term" value="F:ATP hydrolysis activity"/>
    <property type="evidence" value="ECO:0007669"/>
    <property type="project" value="InterPro"/>
</dbReference>
<dbReference type="Proteomes" id="UP000189670">
    <property type="component" value="Unassembled WGS sequence"/>
</dbReference>
<dbReference type="PANTHER" id="PTHR40396:SF1">
    <property type="entry name" value="ATPASE AAA-TYPE CORE DOMAIN-CONTAINING PROTEIN"/>
    <property type="match status" value="1"/>
</dbReference>
<dbReference type="InterPro" id="IPR003959">
    <property type="entry name" value="ATPase_AAA_core"/>
</dbReference>